<feature type="transmembrane region" description="Helical" evidence="7">
    <location>
        <begin position="192"/>
        <end position="210"/>
    </location>
</feature>
<comment type="caution">
    <text evidence="9">The sequence shown here is derived from an EMBL/GenBank/DDBJ whole genome shotgun (WGS) entry which is preliminary data.</text>
</comment>
<dbReference type="PANTHER" id="PTHR40074">
    <property type="entry name" value="O-ACETYLTRANSFERASE WECH"/>
    <property type="match status" value="1"/>
</dbReference>
<dbReference type="InterPro" id="IPR002656">
    <property type="entry name" value="Acyl_transf_3_dom"/>
</dbReference>
<keyword evidence="4 7" id="KW-0812">Transmembrane</keyword>
<sequence>MQTTLRQGRDVTVDLVKACAILGVAIIHAATGAYQNQLGSAGWYSAVAWGSVSRASVPLFLMCTGVLFLAPEKELSGKKLWLRYILRIGVAMFFWALVYKFYHLAVSWNFTAESITGAVKEVLFFQHEDHLYYLHMVLLIYAFLPLLRLLTCHGDKRLLQYALGLWFALGIVYPTVQSYWPFTLLAGVPLQWMLNMSYAAMGYCLLGYYLKKYPLRRRWGALSLGLGLACVFGGTVLSSLRDGALNTKFWEGMSVGVCLMAAGIFSLLASVQGTGPRLGAAARFLSKASFCVYLSHMLFLHVLRALGLDGNWPLPVVGVPLLALLTVLGGLVVYVVASRVPVVKRWLI</sequence>
<feature type="transmembrane region" description="Helical" evidence="7">
    <location>
        <begin position="252"/>
        <end position="272"/>
    </location>
</feature>
<dbReference type="EMBL" id="DWXZ01000220">
    <property type="protein sequence ID" value="HJB38457.1"/>
    <property type="molecule type" value="Genomic_DNA"/>
</dbReference>
<evidence type="ECO:0000256" key="3">
    <source>
        <dbReference type="ARBA" id="ARBA00022475"/>
    </source>
</evidence>
<keyword evidence="5 7" id="KW-1133">Transmembrane helix</keyword>
<evidence type="ECO:0000256" key="1">
    <source>
        <dbReference type="ARBA" id="ARBA00004651"/>
    </source>
</evidence>
<evidence type="ECO:0000313" key="10">
    <source>
        <dbReference type="Proteomes" id="UP000824214"/>
    </source>
</evidence>
<proteinExistence type="inferred from homology"/>
<evidence type="ECO:0000256" key="2">
    <source>
        <dbReference type="ARBA" id="ARBA00007400"/>
    </source>
</evidence>
<dbReference type="GO" id="GO:0005886">
    <property type="term" value="C:plasma membrane"/>
    <property type="evidence" value="ECO:0007669"/>
    <property type="project" value="UniProtKB-SubCell"/>
</dbReference>
<evidence type="ECO:0000256" key="6">
    <source>
        <dbReference type="ARBA" id="ARBA00023136"/>
    </source>
</evidence>
<accession>A0A9D2M010</accession>
<evidence type="ECO:0000256" key="7">
    <source>
        <dbReference type="SAM" id="Phobius"/>
    </source>
</evidence>
<feature type="transmembrane region" description="Helical" evidence="7">
    <location>
        <begin position="132"/>
        <end position="151"/>
    </location>
</feature>
<reference evidence="9" key="1">
    <citation type="journal article" date="2021" name="PeerJ">
        <title>Extensive microbial diversity within the chicken gut microbiome revealed by metagenomics and culture.</title>
        <authorList>
            <person name="Gilroy R."/>
            <person name="Ravi A."/>
            <person name="Getino M."/>
            <person name="Pursley I."/>
            <person name="Horton D.L."/>
            <person name="Alikhan N.F."/>
            <person name="Baker D."/>
            <person name="Gharbi K."/>
            <person name="Hall N."/>
            <person name="Watson M."/>
            <person name="Adriaenssens E.M."/>
            <person name="Foster-Nyarko E."/>
            <person name="Jarju S."/>
            <person name="Secka A."/>
            <person name="Antonio M."/>
            <person name="Oren A."/>
            <person name="Chaudhuri R.R."/>
            <person name="La Ragione R."/>
            <person name="Hildebrand F."/>
            <person name="Pallen M.J."/>
        </authorList>
    </citation>
    <scope>NUCLEOTIDE SEQUENCE</scope>
    <source>
        <strain evidence="9">ChiBcolR8-3208</strain>
    </source>
</reference>
<feature type="transmembrane region" description="Helical" evidence="7">
    <location>
        <begin position="12"/>
        <end position="34"/>
    </location>
</feature>
<evidence type="ECO:0000256" key="5">
    <source>
        <dbReference type="ARBA" id="ARBA00022989"/>
    </source>
</evidence>
<reference evidence="9" key="2">
    <citation type="submission" date="2021-04" db="EMBL/GenBank/DDBJ databases">
        <authorList>
            <person name="Gilroy R."/>
        </authorList>
    </citation>
    <scope>NUCLEOTIDE SEQUENCE</scope>
    <source>
        <strain evidence="9">ChiBcolR8-3208</strain>
    </source>
</reference>
<dbReference type="GO" id="GO:0009246">
    <property type="term" value="P:enterobacterial common antigen biosynthetic process"/>
    <property type="evidence" value="ECO:0007669"/>
    <property type="project" value="TreeGrafter"/>
</dbReference>
<dbReference type="PANTHER" id="PTHR40074:SF2">
    <property type="entry name" value="O-ACETYLTRANSFERASE WECH"/>
    <property type="match status" value="1"/>
</dbReference>
<keyword evidence="6 7" id="KW-0472">Membrane</keyword>
<gene>
    <name evidence="9" type="ORF">H9942_10415</name>
</gene>
<feature type="transmembrane region" description="Helical" evidence="7">
    <location>
        <begin position="158"/>
        <end position="180"/>
    </location>
</feature>
<evidence type="ECO:0000259" key="8">
    <source>
        <dbReference type="Pfam" id="PF01757"/>
    </source>
</evidence>
<organism evidence="9 10">
    <name type="scientific">Candidatus Acutalibacter ornithocaccae</name>
    <dbReference type="NCBI Taxonomy" id="2838416"/>
    <lineage>
        <taxon>Bacteria</taxon>
        <taxon>Bacillati</taxon>
        <taxon>Bacillota</taxon>
        <taxon>Clostridia</taxon>
        <taxon>Eubacteriales</taxon>
        <taxon>Acutalibacteraceae</taxon>
        <taxon>Acutalibacter</taxon>
    </lineage>
</organism>
<comment type="subcellular location">
    <subcellularLocation>
        <location evidence="1">Cell membrane</location>
        <topology evidence="1">Multi-pass membrane protein</topology>
    </subcellularLocation>
</comment>
<keyword evidence="3" id="KW-1003">Cell membrane</keyword>
<keyword evidence="9" id="KW-0808">Transferase</keyword>
<protein>
    <submittedName>
        <fullName evidence="9">Acyltransferase family protein</fullName>
    </submittedName>
</protein>
<evidence type="ECO:0000313" key="9">
    <source>
        <dbReference type="EMBL" id="HJB38457.1"/>
    </source>
</evidence>
<keyword evidence="9" id="KW-0012">Acyltransferase</keyword>
<dbReference type="Proteomes" id="UP000824214">
    <property type="component" value="Unassembled WGS sequence"/>
</dbReference>
<feature type="transmembrane region" description="Helical" evidence="7">
    <location>
        <begin position="81"/>
        <end position="102"/>
    </location>
</feature>
<feature type="transmembrane region" description="Helical" evidence="7">
    <location>
        <begin position="222"/>
        <end position="240"/>
    </location>
</feature>
<dbReference type="Pfam" id="PF01757">
    <property type="entry name" value="Acyl_transf_3"/>
    <property type="match status" value="1"/>
</dbReference>
<name>A0A9D2M010_9FIRM</name>
<dbReference type="AlphaFoldDB" id="A0A9D2M010"/>
<evidence type="ECO:0000256" key="4">
    <source>
        <dbReference type="ARBA" id="ARBA00022692"/>
    </source>
</evidence>
<feature type="transmembrane region" description="Helical" evidence="7">
    <location>
        <begin position="312"/>
        <end position="337"/>
    </location>
</feature>
<feature type="transmembrane region" description="Helical" evidence="7">
    <location>
        <begin position="284"/>
        <end position="306"/>
    </location>
</feature>
<feature type="transmembrane region" description="Helical" evidence="7">
    <location>
        <begin position="46"/>
        <end position="69"/>
    </location>
</feature>
<feature type="domain" description="Acyltransferase 3" evidence="8">
    <location>
        <begin position="13"/>
        <end position="334"/>
    </location>
</feature>
<comment type="similarity">
    <text evidence="2">Belongs to the acyltransferase 3 family.</text>
</comment>
<dbReference type="GO" id="GO:0016413">
    <property type="term" value="F:O-acetyltransferase activity"/>
    <property type="evidence" value="ECO:0007669"/>
    <property type="project" value="TreeGrafter"/>
</dbReference>